<dbReference type="Proteomes" id="UP000005801">
    <property type="component" value="Unassembled WGS sequence"/>
</dbReference>
<name>A6G832_9BACT</name>
<feature type="signal peptide" evidence="2">
    <location>
        <begin position="1"/>
        <end position="22"/>
    </location>
</feature>
<keyword evidence="4" id="KW-1185">Reference proteome</keyword>
<evidence type="ECO:0000256" key="2">
    <source>
        <dbReference type="SAM" id="SignalP"/>
    </source>
</evidence>
<gene>
    <name evidence="3" type="ORF">PPSIR1_19334</name>
</gene>
<evidence type="ECO:0000313" key="4">
    <source>
        <dbReference type="Proteomes" id="UP000005801"/>
    </source>
</evidence>
<reference evidence="3 4" key="1">
    <citation type="submission" date="2007-06" db="EMBL/GenBank/DDBJ databases">
        <authorList>
            <person name="Shimkets L."/>
            <person name="Ferriera S."/>
            <person name="Johnson J."/>
            <person name="Kravitz S."/>
            <person name="Beeson K."/>
            <person name="Sutton G."/>
            <person name="Rogers Y.-H."/>
            <person name="Friedman R."/>
            <person name="Frazier M."/>
            <person name="Venter J.C."/>
        </authorList>
    </citation>
    <scope>NUCLEOTIDE SEQUENCE [LARGE SCALE GENOMIC DNA]</scope>
    <source>
        <strain evidence="3 4">SIR-1</strain>
    </source>
</reference>
<dbReference type="EMBL" id="ABCS01000037">
    <property type="protein sequence ID" value="EDM77994.1"/>
    <property type="molecule type" value="Genomic_DNA"/>
</dbReference>
<feature type="region of interest" description="Disordered" evidence="1">
    <location>
        <begin position="131"/>
        <end position="196"/>
    </location>
</feature>
<evidence type="ECO:0000313" key="3">
    <source>
        <dbReference type="EMBL" id="EDM77994.1"/>
    </source>
</evidence>
<evidence type="ECO:0000256" key="1">
    <source>
        <dbReference type="SAM" id="MobiDB-lite"/>
    </source>
</evidence>
<dbReference type="AlphaFoldDB" id="A6G832"/>
<dbReference type="OrthoDB" id="5530009at2"/>
<accession>A6G832</accession>
<protein>
    <submittedName>
        <fullName evidence="3">Uncharacterized protein</fullName>
    </submittedName>
</protein>
<comment type="caution">
    <text evidence="3">The sequence shown here is derived from an EMBL/GenBank/DDBJ whole genome shotgun (WGS) entry which is preliminary data.</text>
</comment>
<organism evidence="3 4">
    <name type="scientific">Plesiocystis pacifica SIR-1</name>
    <dbReference type="NCBI Taxonomy" id="391625"/>
    <lineage>
        <taxon>Bacteria</taxon>
        <taxon>Pseudomonadati</taxon>
        <taxon>Myxococcota</taxon>
        <taxon>Polyangia</taxon>
        <taxon>Nannocystales</taxon>
        <taxon>Nannocystaceae</taxon>
        <taxon>Plesiocystis</taxon>
    </lineage>
</organism>
<keyword evidence="2" id="KW-0732">Signal</keyword>
<proteinExistence type="predicted"/>
<dbReference type="RefSeq" id="WP_006972877.1">
    <property type="nucleotide sequence ID" value="NZ_ABCS01000037.1"/>
</dbReference>
<feature type="chain" id="PRO_5002693752" evidence="2">
    <location>
        <begin position="23"/>
        <end position="377"/>
    </location>
</feature>
<sequence length="377" mass="39524">MLLRTLVLGLGLLAPAGPPAGAEPQPRLAVDWPAAPGCPSAEDFELQLRELAPALELTDDTTSPLQAQVTLEHDASPGQAERWRTTLELQTPIGRHREAFEAESCAVAADAAALLIAVLLDPVAVATQLEALTARPPTQRPRQRDQSPPPTVEPEATTPQSPEATPQPRLRDPLGPPDARPFPALNLSESASADAPSTPLPEFGLALLGGGGYGPLRAGAGVIAGAFIVADRGWRWELRGAWLPPVLLDLDQGWSAHFDGWLVGTRGCGEPRTGPALSFPLCAGIEVGAVRGRPLDTLAGSRDANQPWLAIEAGPGLRWVPGPQSAPARVAIGAEVDAVASLFATGFSLDGSQVRQYAPVGVRALAVVELRLDPRPR</sequence>